<dbReference type="InterPro" id="IPR001466">
    <property type="entry name" value="Beta-lactam-related"/>
</dbReference>
<dbReference type="Proteomes" id="UP001146793">
    <property type="component" value="Unassembled WGS sequence"/>
</dbReference>
<dbReference type="SUPFAM" id="SSF56601">
    <property type="entry name" value="beta-lactamase/transpeptidase-like"/>
    <property type="match status" value="1"/>
</dbReference>
<organism evidence="4 5">
    <name type="scientific">Anaeramoeba flamelloides</name>
    <dbReference type="NCBI Taxonomy" id="1746091"/>
    <lineage>
        <taxon>Eukaryota</taxon>
        <taxon>Metamonada</taxon>
        <taxon>Anaeramoebidae</taxon>
        <taxon>Anaeramoeba</taxon>
    </lineage>
</organism>
<dbReference type="AlphaFoldDB" id="A0AAV7ZW69"/>
<keyword evidence="4" id="KW-0645">Protease</keyword>
<feature type="domain" description="Beta-lactamase-related" evidence="3">
    <location>
        <begin position="29"/>
        <end position="227"/>
    </location>
</feature>
<sequence length="429" mass="48909">MLKFQYCFLALLLFCCFVNSTKYDWTTVDTILEDAIADKAFPGCTVLIGSDEGILYEQGYGHFTYGVPPPQNPNTNPKTELSTIFDMASLTKVVSTTSCVMQFYQRGELDLHMPLIDPSLFGSEFDNNDKNKITSWNLLTHTAGFPPDPNPLYFSKEFGCPETSNYHPDEEFTCQSKIWDSLMSQTLQYKTGEKFVYSDLSMITMMQIVGKLAKDLGYITYDQLMGDCAVGNKEDSKELYQCYYEAYARNYVFQKMQMSETGFRPPKALWDRCAPCENDTWYRHEVMQGHVHDGNCYSYGGISGHAGLFSKIEDLYLLMNKLMFTTENDPFINSTTVNHFVTIQDASFSSRALGWDTNYNSEYTACGSLSKKETYCHTGFTGGSLCNDRVRKLIVILLTNRVYPTRKNLKILAVRNKLATQIQQIYDNT</sequence>
<evidence type="ECO:0000313" key="4">
    <source>
        <dbReference type="EMBL" id="KAJ3444847.1"/>
    </source>
</evidence>
<accession>A0AAV7ZW69</accession>
<reference evidence="4" key="1">
    <citation type="submission" date="2022-08" db="EMBL/GenBank/DDBJ databases">
        <title>Novel sulphate-reducing endosymbionts in the free-living metamonad Anaeramoeba.</title>
        <authorList>
            <person name="Jerlstrom-Hultqvist J."/>
            <person name="Cepicka I."/>
            <person name="Gallot-Lavallee L."/>
            <person name="Salas-Leiva D."/>
            <person name="Curtis B.A."/>
            <person name="Zahonova K."/>
            <person name="Pipaliya S."/>
            <person name="Dacks J."/>
            <person name="Roger A.J."/>
        </authorList>
    </citation>
    <scope>NUCLEOTIDE SEQUENCE</scope>
    <source>
        <strain evidence="4">Busselton2</strain>
    </source>
</reference>
<evidence type="ECO:0000259" key="3">
    <source>
        <dbReference type="Pfam" id="PF00144"/>
    </source>
</evidence>
<name>A0AAV7ZW69_9EUKA</name>
<dbReference type="PANTHER" id="PTHR43283">
    <property type="entry name" value="BETA-LACTAMASE-RELATED"/>
    <property type="match status" value="1"/>
</dbReference>
<protein>
    <submittedName>
        <fullName evidence="4">D-alanyl-d-alanine carboxypeptidase-related</fullName>
    </submittedName>
</protein>
<dbReference type="PANTHER" id="PTHR43283:SF11">
    <property type="entry name" value="BETA-LACTAMASE-RELATED DOMAIN-CONTAINING PROTEIN"/>
    <property type="match status" value="1"/>
</dbReference>
<dbReference type="Pfam" id="PF00144">
    <property type="entry name" value="Beta-lactamase"/>
    <property type="match status" value="2"/>
</dbReference>
<dbReference type="InterPro" id="IPR050789">
    <property type="entry name" value="Diverse_Enzym_Activities"/>
</dbReference>
<keyword evidence="4" id="KW-0121">Carboxypeptidase</keyword>
<feature type="chain" id="PRO_5043552313" evidence="2">
    <location>
        <begin position="21"/>
        <end position="429"/>
    </location>
</feature>
<evidence type="ECO:0000256" key="1">
    <source>
        <dbReference type="ARBA" id="ARBA00022801"/>
    </source>
</evidence>
<dbReference type="EMBL" id="JANTQA010000023">
    <property type="protein sequence ID" value="KAJ3444847.1"/>
    <property type="molecule type" value="Genomic_DNA"/>
</dbReference>
<dbReference type="Gene3D" id="3.40.710.10">
    <property type="entry name" value="DD-peptidase/beta-lactamase superfamily"/>
    <property type="match status" value="1"/>
</dbReference>
<evidence type="ECO:0000256" key="2">
    <source>
        <dbReference type="SAM" id="SignalP"/>
    </source>
</evidence>
<evidence type="ECO:0000313" key="5">
    <source>
        <dbReference type="Proteomes" id="UP001146793"/>
    </source>
</evidence>
<gene>
    <name evidence="4" type="ORF">M0812_10708</name>
</gene>
<comment type="caution">
    <text evidence="4">The sequence shown here is derived from an EMBL/GenBank/DDBJ whole genome shotgun (WGS) entry which is preliminary data.</text>
</comment>
<dbReference type="GO" id="GO:0004180">
    <property type="term" value="F:carboxypeptidase activity"/>
    <property type="evidence" value="ECO:0007669"/>
    <property type="project" value="UniProtKB-KW"/>
</dbReference>
<feature type="domain" description="Beta-lactamase-related" evidence="3">
    <location>
        <begin position="244"/>
        <end position="407"/>
    </location>
</feature>
<dbReference type="InterPro" id="IPR012338">
    <property type="entry name" value="Beta-lactam/transpept-like"/>
</dbReference>
<feature type="signal peptide" evidence="2">
    <location>
        <begin position="1"/>
        <end position="20"/>
    </location>
</feature>
<keyword evidence="1" id="KW-0378">Hydrolase</keyword>
<proteinExistence type="predicted"/>
<keyword evidence="2" id="KW-0732">Signal</keyword>